<dbReference type="SUPFAM" id="SSF49464">
    <property type="entry name" value="Carboxypeptidase regulatory domain-like"/>
    <property type="match status" value="1"/>
</dbReference>
<comment type="subcellular location">
    <subcellularLocation>
        <location evidence="1 7">Cell outer membrane</location>
        <topology evidence="1 7">Multi-pass membrane protein</topology>
    </subcellularLocation>
</comment>
<sequence>MKTVIIRACFLLALFVLPFVAGAQELVSGKVTDGSGEPLIGATVVRKGTTQGTVTDAFGAFKLKLAPGDVLICSFIGYQPLEVTYKNEQPLIIKLSEDNQKIDDVVVVGYGTQIKREVTGSVSSVKMDEMTETQASESFESMLQGKIAGVNIQINSGEPGATPTVIIRGLAAVSRDDGSAVSDPLYVVDGVPIISRTSDDFAITSTNVLADLDPNDIEDIVVLKDASAAAIYGSRAANGVILVTTKKGKRGRPQINFNMRYGINFVPQLQDVAGGVKEREQVARLYELYAPYGIYMPSMYTDVTNPFYNNSSDWQGYLYNTSITQDYNGSVRGAGDFGQYSVSMGYMDSKGILFNTGFKRYNLMTNTSFNALNKALVVNNTLAVSRTDQSKNPDALSTSYSSLLPLPDDPIVEGTDVYGVGSDSNLNDRIRFSSDATLNFLKSMAYNVSVSLEYTRAMRDYYSESRRTLYASNSSDVGESKNVLLQNTLTYTPMLGENHNLQVLLGQSAEKTESSVTSVSSVSDAPSLSETVDWPTDNNIGTSDYTASTILSYFSRVNYSFKQKYMVGASIRADGSSKFGKANRWGIFPSVSGGWNFSSEKLFSGLDWLTSGKLRVSYGISGTTWNNDYLALGVMDGGSLDIYNSLLEVSYGGVGGYTPTWYDGFKNEDLTWVKSEMTNVGLDLSLFDSKVEFIFDAYEKLTKGLLLTTSLPTTSGYNEVYRNAADVLNRGLEFTLNTNLKLSGNLHWSMGLNFAYNKNRVVALPDGNADIIKTSTSGTDFGSIIRVGNPLNGFFFYESEGIYQTENEIPVDPKTGASLVGLQDKVLAVGDRKFKDQNNDYQIDVDDRIYAGDPNPKWTGGWTNDFSYKGFSLSVVSTFVIGRDIVNTELLDRLSLDKDFAGSTSLPNFDNYSIWEKSGDNAKYPTLNPWSDVNQIITQDSEYIEDGSYFKIKTATLSYNFNKGLLKHLPFQSARVYCTLDNVVTFQKYSGPDAELITVDGFDDSDGYPMRRMLLFGVSLGL</sequence>
<dbReference type="InterPro" id="IPR036942">
    <property type="entry name" value="Beta-barrel_TonB_sf"/>
</dbReference>
<keyword evidence="5 7" id="KW-0472">Membrane</keyword>
<evidence type="ECO:0000313" key="11">
    <source>
        <dbReference type="Proteomes" id="UP000283387"/>
    </source>
</evidence>
<keyword evidence="8" id="KW-0732">Signal</keyword>
<reference evidence="10 11" key="1">
    <citation type="submission" date="2018-09" db="EMBL/GenBank/DDBJ databases">
        <title>Genomic Encyclopedia of Archaeal and Bacterial Type Strains, Phase II (KMG-II): from individual species to whole genera.</title>
        <authorList>
            <person name="Goeker M."/>
        </authorList>
    </citation>
    <scope>NUCLEOTIDE SEQUENCE [LARGE SCALE GENOMIC DNA]</scope>
    <source>
        <strain evidence="10 11">DSM 27148</strain>
    </source>
</reference>
<keyword evidence="2 7" id="KW-0813">Transport</keyword>
<dbReference type="Gene3D" id="2.170.130.10">
    <property type="entry name" value="TonB-dependent receptor, plug domain"/>
    <property type="match status" value="1"/>
</dbReference>
<evidence type="ECO:0000256" key="2">
    <source>
        <dbReference type="ARBA" id="ARBA00022448"/>
    </source>
</evidence>
<feature type="chain" id="PRO_5019520957" evidence="8">
    <location>
        <begin position="24"/>
        <end position="1022"/>
    </location>
</feature>
<evidence type="ECO:0000256" key="7">
    <source>
        <dbReference type="PROSITE-ProRule" id="PRU01360"/>
    </source>
</evidence>
<dbReference type="InterPro" id="IPR023997">
    <property type="entry name" value="TonB-dep_OMP_SusC/RagA_CS"/>
</dbReference>
<keyword evidence="6 7" id="KW-0998">Cell outer membrane</keyword>
<dbReference type="PROSITE" id="PS52016">
    <property type="entry name" value="TONB_DEPENDENT_REC_3"/>
    <property type="match status" value="1"/>
</dbReference>
<dbReference type="AlphaFoldDB" id="A0A419VYH4"/>
<comment type="similarity">
    <text evidence="7">Belongs to the TonB-dependent receptor family.</text>
</comment>
<evidence type="ECO:0000313" key="10">
    <source>
        <dbReference type="EMBL" id="RKD88262.1"/>
    </source>
</evidence>
<dbReference type="InterPro" id="IPR039426">
    <property type="entry name" value="TonB-dep_rcpt-like"/>
</dbReference>
<keyword evidence="11" id="KW-1185">Reference proteome</keyword>
<dbReference type="Pfam" id="PF13715">
    <property type="entry name" value="CarbopepD_reg_2"/>
    <property type="match status" value="1"/>
</dbReference>
<dbReference type="NCBIfam" id="TIGR04057">
    <property type="entry name" value="SusC_RagA_signa"/>
    <property type="match status" value="1"/>
</dbReference>
<keyword evidence="3 7" id="KW-1134">Transmembrane beta strand</keyword>
<protein>
    <submittedName>
        <fullName evidence="10">TonB-linked SusC/RagA family outer membrane protein</fullName>
    </submittedName>
</protein>
<dbReference type="Proteomes" id="UP000283387">
    <property type="component" value="Unassembled WGS sequence"/>
</dbReference>
<dbReference type="RefSeq" id="WP_120274434.1">
    <property type="nucleotide sequence ID" value="NZ_RAPN01000002.1"/>
</dbReference>
<dbReference type="OrthoDB" id="1108421at2"/>
<dbReference type="NCBIfam" id="TIGR04056">
    <property type="entry name" value="OMP_RagA_SusC"/>
    <property type="match status" value="1"/>
</dbReference>
<dbReference type="Pfam" id="PF07715">
    <property type="entry name" value="Plug"/>
    <property type="match status" value="1"/>
</dbReference>
<evidence type="ECO:0000259" key="9">
    <source>
        <dbReference type="Pfam" id="PF07715"/>
    </source>
</evidence>
<dbReference type="InterPro" id="IPR023996">
    <property type="entry name" value="TonB-dep_OMP_SusC/RagA"/>
</dbReference>
<organism evidence="10 11">
    <name type="scientific">Mangrovibacterium diazotrophicum</name>
    <dbReference type="NCBI Taxonomy" id="1261403"/>
    <lineage>
        <taxon>Bacteria</taxon>
        <taxon>Pseudomonadati</taxon>
        <taxon>Bacteroidota</taxon>
        <taxon>Bacteroidia</taxon>
        <taxon>Marinilabiliales</taxon>
        <taxon>Prolixibacteraceae</taxon>
        <taxon>Mangrovibacterium</taxon>
    </lineage>
</organism>
<evidence type="ECO:0000256" key="1">
    <source>
        <dbReference type="ARBA" id="ARBA00004571"/>
    </source>
</evidence>
<gene>
    <name evidence="10" type="ORF">BC643_3407</name>
</gene>
<evidence type="ECO:0000256" key="5">
    <source>
        <dbReference type="ARBA" id="ARBA00023136"/>
    </source>
</evidence>
<dbReference type="Gene3D" id="2.60.40.1120">
    <property type="entry name" value="Carboxypeptidase-like, regulatory domain"/>
    <property type="match status" value="1"/>
</dbReference>
<evidence type="ECO:0000256" key="3">
    <source>
        <dbReference type="ARBA" id="ARBA00022452"/>
    </source>
</evidence>
<dbReference type="SUPFAM" id="SSF56935">
    <property type="entry name" value="Porins"/>
    <property type="match status" value="1"/>
</dbReference>
<comment type="caution">
    <text evidence="10">The sequence shown here is derived from an EMBL/GenBank/DDBJ whole genome shotgun (WGS) entry which is preliminary data.</text>
</comment>
<evidence type="ECO:0000256" key="4">
    <source>
        <dbReference type="ARBA" id="ARBA00022692"/>
    </source>
</evidence>
<keyword evidence="4 7" id="KW-0812">Transmembrane</keyword>
<dbReference type="InterPro" id="IPR037066">
    <property type="entry name" value="Plug_dom_sf"/>
</dbReference>
<dbReference type="GO" id="GO:0009279">
    <property type="term" value="C:cell outer membrane"/>
    <property type="evidence" value="ECO:0007669"/>
    <property type="project" value="UniProtKB-SubCell"/>
</dbReference>
<dbReference type="EMBL" id="RAPN01000002">
    <property type="protein sequence ID" value="RKD88262.1"/>
    <property type="molecule type" value="Genomic_DNA"/>
</dbReference>
<proteinExistence type="inferred from homology"/>
<evidence type="ECO:0000256" key="8">
    <source>
        <dbReference type="SAM" id="SignalP"/>
    </source>
</evidence>
<feature type="signal peptide" evidence="8">
    <location>
        <begin position="1"/>
        <end position="23"/>
    </location>
</feature>
<feature type="domain" description="TonB-dependent receptor plug" evidence="9">
    <location>
        <begin position="115"/>
        <end position="240"/>
    </location>
</feature>
<dbReference type="InterPro" id="IPR012910">
    <property type="entry name" value="Plug_dom"/>
</dbReference>
<dbReference type="Gene3D" id="2.40.170.20">
    <property type="entry name" value="TonB-dependent receptor, beta-barrel domain"/>
    <property type="match status" value="1"/>
</dbReference>
<evidence type="ECO:0000256" key="6">
    <source>
        <dbReference type="ARBA" id="ARBA00023237"/>
    </source>
</evidence>
<accession>A0A419VYH4</accession>
<name>A0A419VYH4_9BACT</name>
<dbReference type="InterPro" id="IPR008969">
    <property type="entry name" value="CarboxyPept-like_regulatory"/>
</dbReference>